<dbReference type="GO" id="GO:0032259">
    <property type="term" value="P:methylation"/>
    <property type="evidence" value="ECO:0007669"/>
    <property type="project" value="UniProtKB-KW"/>
</dbReference>
<evidence type="ECO:0000256" key="5">
    <source>
        <dbReference type="ARBA" id="ARBA00022691"/>
    </source>
</evidence>
<evidence type="ECO:0000256" key="2">
    <source>
        <dbReference type="ARBA" id="ARBA00011900"/>
    </source>
</evidence>
<reference evidence="9 11" key="2">
    <citation type="submission" date="2018-06" db="EMBL/GenBank/DDBJ databases">
        <authorList>
            <consortium name="Pathogen Informatics"/>
            <person name="Doyle S."/>
        </authorList>
    </citation>
    <scope>NUCLEOTIDE SEQUENCE [LARGE SCALE GENOMIC DNA]</scope>
    <source>
        <strain evidence="9 11">NCTC12437</strain>
    </source>
</reference>
<dbReference type="Pfam" id="PF02086">
    <property type="entry name" value="MethyltransfD12"/>
    <property type="match status" value="1"/>
</dbReference>
<dbReference type="NCBIfam" id="TIGR00571">
    <property type="entry name" value="dam"/>
    <property type="match status" value="1"/>
</dbReference>
<dbReference type="GO" id="GO:0009007">
    <property type="term" value="F:site-specific DNA-methyltransferase (adenine-specific) activity"/>
    <property type="evidence" value="ECO:0007669"/>
    <property type="project" value="UniProtKB-UniRule"/>
</dbReference>
<evidence type="ECO:0000313" key="8">
    <source>
        <dbReference type="EMBL" id="KTC71588.1"/>
    </source>
</evidence>
<gene>
    <name evidence="9" type="primary">dam</name>
    <name evidence="8" type="ORF">Lbir_1641</name>
    <name evidence="9" type="ORF">NCTC12437_02681</name>
</gene>
<proteinExistence type="inferred from homology"/>
<keyword evidence="5 7" id="KW-0949">S-adenosyl-L-methionine</keyword>
<evidence type="ECO:0000313" key="10">
    <source>
        <dbReference type="Proteomes" id="UP000054735"/>
    </source>
</evidence>
<dbReference type="OrthoDB" id="9805629at2"/>
<dbReference type="Gene3D" id="1.10.1020.10">
    <property type="entry name" value="Adenine-specific Methyltransferase, Domain 2"/>
    <property type="match status" value="1"/>
</dbReference>
<name>A0A378ICD0_9GAMM</name>
<dbReference type="GO" id="GO:0006298">
    <property type="term" value="P:mismatch repair"/>
    <property type="evidence" value="ECO:0007669"/>
    <property type="project" value="TreeGrafter"/>
</dbReference>
<dbReference type="PANTHER" id="PTHR30481:SF3">
    <property type="entry name" value="DNA ADENINE METHYLASE"/>
    <property type="match status" value="1"/>
</dbReference>
<dbReference type="AlphaFoldDB" id="A0A378ICD0"/>
<sequence length="271" mass="31466">MRKNRPFLKWAGNKYHCLSHILTHLKPAPRLIEPFTGSGAVFVNTLYDNYLLAETNPDLIHLYQMLKKEGDSFINYCARLFIPENNNESKYYHFRDEFNQCRHKKKRASLFLYLNRHGYNGLCRYNGSGEYNVPFGRYKKPYFPAKELANFCQLSQKAEFSLSDFRNTFAQALPGDIIYCDPPYVPLSRSANFAAYTKNKFNEQDQIDLAILARESAEKGITVLVSNHDTEFTRHHYQGSDIYSFEVPRFISCDAENRRTAQELIAVFSGS</sequence>
<dbReference type="Proteomes" id="UP000054735">
    <property type="component" value="Unassembled WGS sequence"/>
</dbReference>
<evidence type="ECO:0000256" key="6">
    <source>
        <dbReference type="ARBA" id="ARBA00047942"/>
    </source>
</evidence>
<accession>A0A378ICD0</accession>
<dbReference type="EMBL" id="LNXT01000020">
    <property type="protein sequence ID" value="KTC71588.1"/>
    <property type="molecule type" value="Genomic_DNA"/>
</dbReference>
<dbReference type="InterPro" id="IPR012327">
    <property type="entry name" value="MeTrfase_D12"/>
</dbReference>
<organism evidence="9 11">
    <name type="scientific">Legionella birminghamensis</name>
    <dbReference type="NCBI Taxonomy" id="28083"/>
    <lineage>
        <taxon>Bacteria</taxon>
        <taxon>Pseudomonadati</taxon>
        <taxon>Pseudomonadota</taxon>
        <taxon>Gammaproteobacteria</taxon>
        <taxon>Legionellales</taxon>
        <taxon>Legionellaceae</taxon>
        <taxon>Legionella</taxon>
    </lineage>
</organism>
<keyword evidence="4 7" id="KW-0808">Transferase</keyword>
<protein>
    <recommendedName>
        <fullName evidence="2 7">Site-specific DNA-methyltransferase (adenine-specific)</fullName>
        <ecNumber evidence="2 7">2.1.1.72</ecNumber>
    </recommendedName>
</protein>
<dbReference type="RefSeq" id="WP_058523698.1">
    <property type="nucleotide sequence ID" value="NZ_CAAAHV010000045.1"/>
</dbReference>
<keyword evidence="10" id="KW-1185">Reference proteome</keyword>
<comment type="similarity">
    <text evidence="1 7">Belongs to the N(4)/N(6)-methyltransferase family.</text>
</comment>
<dbReference type="GO" id="GO:0009307">
    <property type="term" value="P:DNA restriction-modification system"/>
    <property type="evidence" value="ECO:0007669"/>
    <property type="project" value="InterPro"/>
</dbReference>
<keyword evidence="3 7" id="KW-0489">Methyltransferase</keyword>
<evidence type="ECO:0000313" key="11">
    <source>
        <dbReference type="Proteomes" id="UP000255066"/>
    </source>
</evidence>
<dbReference type="PROSITE" id="PS00092">
    <property type="entry name" value="N6_MTASE"/>
    <property type="match status" value="1"/>
</dbReference>
<evidence type="ECO:0000256" key="7">
    <source>
        <dbReference type="RuleBase" id="RU361257"/>
    </source>
</evidence>
<dbReference type="EC" id="2.1.1.72" evidence="2 7"/>
<evidence type="ECO:0000256" key="1">
    <source>
        <dbReference type="ARBA" id="ARBA00006594"/>
    </source>
</evidence>
<dbReference type="InterPro" id="IPR023095">
    <property type="entry name" value="Ade_MeTrfase_dom_2"/>
</dbReference>
<dbReference type="Proteomes" id="UP000255066">
    <property type="component" value="Unassembled WGS sequence"/>
</dbReference>
<evidence type="ECO:0000256" key="3">
    <source>
        <dbReference type="ARBA" id="ARBA00022603"/>
    </source>
</evidence>
<dbReference type="SUPFAM" id="SSF53335">
    <property type="entry name" value="S-adenosyl-L-methionine-dependent methyltransferases"/>
    <property type="match status" value="1"/>
</dbReference>
<evidence type="ECO:0000313" key="9">
    <source>
        <dbReference type="EMBL" id="STX32877.1"/>
    </source>
</evidence>
<dbReference type="GO" id="GO:1904047">
    <property type="term" value="F:S-adenosyl-L-methionine binding"/>
    <property type="evidence" value="ECO:0007669"/>
    <property type="project" value="TreeGrafter"/>
</dbReference>
<reference evidence="8 10" key="1">
    <citation type="submission" date="2015-11" db="EMBL/GenBank/DDBJ databases">
        <title>Genomic analysis of 38 Legionella species identifies large and diverse effector repertoires.</title>
        <authorList>
            <person name="Burstein D."/>
            <person name="Amaro F."/>
            <person name="Zusman T."/>
            <person name="Lifshitz Z."/>
            <person name="Cohen O."/>
            <person name="Gilbert J.A."/>
            <person name="Pupko T."/>
            <person name="Shuman H.A."/>
            <person name="Segal G."/>
        </authorList>
    </citation>
    <scope>NUCLEOTIDE SEQUENCE [LARGE SCALE GENOMIC DNA]</scope>
    <source>
        <strain evidence="8 10">CDC#1407-AL-14</strain>
    </source>
</reference>
<dbReference type="STRING" id="28083.Lbir_1641"/>
<dbReference type="PANTHER" id="PTHR30481">
    <property type="entry name" value="DNA ADENINE METHYLASE"/>
    <property type="match status" value="1"/>
</dbReference>
<dbReference type="Gene3D" id="3.40.50.150">
    <property type="entry name" value="Vaccinia Virus protein VP39"/>
    <property type="match status" value="1"/>
</dbReference>
<dbReference type="InterPro" id="IPR012263">
    <property type="entry name" value="M_m6A_EcoRV"/>
</dbReference>
<dbReference type="PRINTS" id="PR00505">
    <property type="entry name" value="D12N6MTFRASE"/>
</dbReference>
<dbReference type="EMBL" id="UGNW01000001">
    <property type="protein sequence ID" value="STX32877.1"/>
    <property type="molecule type" value="Genomic_DNA"/>
</dbReference>
<dbReference type="InterPro" id="IPR002052">
    <property type="entry name" value="DNA_methylase_N6_adenine_CS"/>
</dbReference>
<dbReference type="PIRSF" id="PIRSF000398">
    <property type="entry name" value="M_m6A_EcoRV"/>
    <property type="match status" value="1"/>
</dbReference>
<comment type="catalytic activity">
    <reaction evidence="6 7">
        <text>a 2'-deoxyadenosine in DNA + S-adenosyl-L-methionine = an N(6)-methyl-2'-deoxyadenosine in DNA + S-adenosyl-L-homocysteine + H(+)</text>
        <dbReference type="Rhea" id="RHEA:15197"/>
        <dbReference type="Rhea" id="RHEA-COMP:12418"/>
        <dbReference type="Rhea" id="RHEA-COMP:12419"/>
        <dbReference type="ChEBI" id="CHEBI:15378"/>
        <dbReference type="ChEBI" id="CHEBI:57856"/>
        <dbReference type="ChEBI" id="CHEBI:59789"/>
        <dbReference type="ChEBI" id="CHEBI:90615"/>
        <dbReference type="ChEBI" id="CHEBI:90616"/>
        <dbReference type="EC" id="2.1.1.72"/>
    </reaction>
</comment>
<dbReference type="InterPro" id="IPR029063">
    <property type="entry name" value="SAM-dependent_MTases_sf"/>
</dbReference>
<evidence type="ECO:0000256" key="4">
    <source>
        <dbReference type="ARBA" id="ARBA00022679"/>
    </source>
</evidence>
<dbReference type="GO" id="GO:0043565">
    <property type="term" value="F:sequence-specific DNA binding"/>
    <property type="evidence" value="ECO:0007669"/>
    <property type="project" value="TreeGrafter"/>
</dbReference>